<evidence type="ECO:0000256" key="3">
    <source>
        <dbReference type="ARBA" id="ARBA00022801"/>
    </source>
</evidence>
<keyword evidence="3" id="KW-0378">Hydrolase</keyword>
<protein>
    <submittedName>
        <fullName evidence="8">Peptidase</fullName>
    </submittedName>
</protein>
<dbReference type="InterPro" id="IPR051601">
    <property type="entry name" value="Serine_prot/Carboxylest_S33"/>
</dbReference>
<keyword evidence="2 5" id="KW-0732">Signal</keyword>
<evidence type="ECO:0000313" key="8">
    <source>
        <dbReference type="EMBL" id="OZM71225.1"/>
    </source>
</evidence>
<evidence type="ECO:0000256" key="2">
    <source>
        <dbReference type="ARBA" id="ARBA00022729"/>
    </source>
</evidence>
<evidence type="ECO:0000256" key="1">
    <source>
        <dbReference type="ARBA" id="ARBA00010088"/>
    </source>
</evidence>
<dbReference type="InParanoid" id="A0A263D1K5"/>
<dbReference type="InterPro" id="IPR029058">
    <property type="entry name" value="AB_hydrolase_fold"/>
</dbReference>
<accession>A0A263D1K5</accession>
<reference evidence="8 9" key="1">
    <citation type="submission" date="2017-07" db="EMBL/GenBank/DDBJ databases">
        <title>Amycolatopsis antarcticus sp. nov., isolated from the surface of an Antarcticus brown macroalga.</title>
        <authorList>
            <person name="Wang J."/>
            <person name="Leiva S."/>
            <person name="Huang J."/>
            <person name="Huang Y."/>
        </authorList>
    </citation>
    <scope>NUCLEOTIDE SEQUENCE [LARGE SCALE GENOMIC DNA]</scope>
    <source>
        <strain evidence="8 9">AU-G6</strain>
    </source>
</reference>
<dbReference type="EMBL" id="NKYE01000014">
    <property type="protein sequence ID" value="OZM71225.1"/>
    <property type="molecule type" value="Genomic_DNA"/>
</dbReference>
<name>A0A263D1K5_9PSEU</name>
<dbReference type="GO" id="GO:0016787">
    <property type="term" value="F:hydrolase activity"/>
    <property type="evidence" value="ECO:0007669"/>
    <property type="project" value="UniProtKB-KW"/>
</dbReference>
<dbReference type="Proteomes" id="UP000242444">
    <property type="component" value="Unassembled WGS sequence"/>
</dbReference>
<evidence type="ECO:0000259" key="6">
    <source>
        <dbReference type="Pfam" id="PF00561"/>
    </source>
</evidence>
<evidence type="ECO:0000313" key="9">
    <source>
        <dbReference type="Proteomes" id="UP000242444"/>
    </source>
</evidence>
<feature type="domain" description="AB hydrolase-1" evidence="6">
    <location>
        <begin position="103"/>
        <end position="276"/>
    </location>
</feature>
<dbReference type="PANTHER" id="PTHR43248">
    <property type="entry name" value="2-SUCCINYL-6-HYDROXY-2,4-CYCLOHEXADIENE-1-CARBOXYLATE SYNTHASE"/>
    <property type="match status" value="1"/>
</dbReference>
<dbReference type="AlphaFoldDB" id="A0A263D1K5"/>
<dbReference type="RefSeq" id="WP_094864528.1">
    <property type="nucleotide sequence ID" value="NZ_NKYE01000014.1"/>
</dbReference>
<dbReference type="SUPFAM" id="SSF53474">
    <property type="entry name" value="alpha/beta-Hydrolases"/>
    <property type="match status" value="1"/>
</dbReference>
<feature type="region of interest" description="Disordered" evidence="4">
    <location>
        <begin position="100"/>
        <end position="119"/>
    </location>
</feature>
<feature type="chain" id="PRO_5012537407" evidence="5">
    <location>
        <begin position="28"/>
        <end position="518"/>
    </location>
</feature>
<evidence type="ECO:0000259" key="7">
    <source>
        <dbReference type="Pfam" id="PF08386"/>
    </source>
</evidence>
<feature type="domain" description="Peptidase S33 tripeptidyl aminopeptidase-like C-terminal" evidence="7">
    <location>
        <begin position="415"/>
        <end position="508"/>
    </location>
</feature>
<evidence type="ECO:0000256" key="4">
    <source>
        <dbReference type="SAM" id="MobiDB-lite"/>
    </source>
</evidence>
<dbReference type="InterPro" id="IPR000073">
    <property type="entry name" value="AB_hydrolase_1"/>
</dbReference>
<dbReference type="Pfam" id="PF08386">
    <property type="entry name" value="Abhydrolase_4"/>
    <property type="match status" value="1"/>
</dbReference>
<gene>
    <name evidence="8" type="ORF">CFN78_20700</name>
</gene>
<dbReference type="Pfam" id="PF00561">
    <property type="entry name" value="Abhydrolase_1"/>
    <property type="match status" value="1"/>
</dbReference>
<proteinExistence type="inferred from homology"/>
<dbReference type="OrthoDB" id="4273853at2"/>
<comment type="caution">
    <text evidence="8">The sequence shown here is derived from an EMBL/GenBank/DDBJ whole genome shotgun (WGS) entry which is preliminary data.</text>
</comment>
<sequence length="518" mass="56160">MHRRLRFVVVIPAVAGGLLAGMTPALANPDPLNTTGIPAHYAEQGLDWRQCTAEDVPDKPETAKILECATFATPRDWEHPDDRQDVTIAISRLKSTGETTASVLTNPGGPGGPGRSFPASLSEQAKLREHQEIIGIDTRGTGRSTNISCDGAGQGEIHDPRDRDPRNLDLLLDTTELTTKTCEQASGELGRFVDTFHNTKDLDLLRVLLGREKINWIGYSAGTWLGAHYAQRFPDRVGRFVLDSSVDFTSTWAASFDLQPMGYERRWRQDFLPWAAAHDDRYGLGATGEQVRQTFEDVRYALTGNPVEVDGVKVGPADLDSRFVGLLKSKQAFPGLADFLVQLRTLTGNDAPEQAKAQARAAIADAPAEPAPNDALLAVLTAVRCNDSPTPGDRQSVIRRSQEFLDQGNLLAGGYWMFIQNCIFWENQPRPLPALDGKGVPPVVMVQSANDPATPIEGARKAHAGFENSRLLTVTGEGDHGIYGYGNAAVDEVVDAYLVEGVVPEDQSVPGVPPPNPS</sequence>
<feature type="signal peptide" evidence="5">
    <location>
        <begin position="1"/>
        <end position="27"/>
    </location>
</feature>
<organism evidence="8 9">
    <name type="scientific">Amycolatopsis antarctica</name>
    <dbReference type="NCBI Taxonomy" id="1854586"/>
    <lineage>
        <taxon>Bacteria</taxon>
        <taxon>Bacillati</taxon>
        <taxon>Actinomycetota</taxon>
        <taxon>Actinomycetes</taxon>
        <taxon>Pseudonocardiales</taxon>
        <taxon>Pseudonocardiaceae</taxon>
        <taxon>Amycolatopsis</taxon>
    </lineage>
</organism>
<dbReference type="Gene3D" id="3.40.50.1820">
    <property type="entry name" value="alpha/beta hydrolase"/>
    <property type="match status" value="1"/>
</dbReference>
<comment type="similarity">
    <text evidence="1">Belongs to the peptidase S33 family.</text>
</comment>
<evidence type="ECO:0000256" key="5">
    <source>
        <dbReference type="SAM" id="SignalP"/>
    </source>
</evidence>
<dbReference type="PANTHER" id="PTHR43248:SF29">
    <property type="entry name" value="TRIPEPTIDYL AMINOPEPTIDASE"/>
    <property type="match status" value="1"/>
</dbReference>
<dbReference type="InterPro" id="IPR013595">
    <property type="entry name" value="Pept_S33_TAP-like_C"/>
</dbReference>
<keyword evidence="9" id="KW-1185">Reference proteome</keyword>